<feature type="region of interest" description="Disordered" evidence="1">
    <location>
        <begin position="199"/>
        <end position="244"/>
    </location>
</feature>
<sequence>MAMASVSYSPRGSNSTSKHGEAAGRIRSVESKWAKELSHLEISYVKKMRAVDHKAMQRLDKLGVQLRSIYSHRNNQISELLKEEESGEVKLFAEEKEDEIVKSLNELKQSSQKKEEELKLKLKDVQRNLEKFNQGHGVERHESGTRRQIKVKKEGSDSSGMETEKKVKHRDDLKAQVIALPVTAMKDEDSTEMLHVHQLREQEGRGTLQSDQKRNERQTTINPKQAVQKTSRHSKSVIKADKKPDCTVESCSVSHEDKDSAVDSKKVSKFIQDLHENSLTKKQRAIAMMKRLEAKIKSDYDKVTAFASQQEHALG</sequence>
<keyword evidence="4" id="KW-1185">Reference proteome</keyword>
<reference evidence="3" key="3">
    <citation type="submission" date="2016-03" db="UniProtKB">
        <authorList>
            <consortium name="EnsemblProtists"/>
        </authorList>
    </citation>
    <scope>IDENTIFICATION</scope>
</reference>
<dbReference type="PaxDb" id="55529-EKX54633"/>
<dbReference type="KEGG" id="gtt:GUITHDRAFT_100107"/>
<dbReference type="EnsemblProtists" id="EKX54633">
    <property type="protein sequence ID" value="EKX54633"/>
    <property type="gene ID" value="GUITHDRAFT_100107"/>
</dbReference>
<name>L1K2N4_GUITC</name>
<feature type="compositionally biased region" description="Polar residues" evidence="1">
    <location>
        <begin position="218"/>
        <end position="229"/>
    </location>
</feature>
<evidence type="ECO:0000256" key="1">
    <source>
        <dbReference type="SAM" id="MobiDB-lite"/>
    </source>
</evidence>
<feature type="compositionally biased region" description="Basic and acidic residues" evidence="1">
    <location>
        <begin position="137"/>
        <end position="169"/>
    </location>
</feature>
<dbReference type="EMBL" id="JH992967">
    <property type="protein sequence ID" value="EKX54633.1"/>
    <property type="molecule type" value="Genomic_DNA"/>
</dbReference>
<feature type="compositionally biased region" description="Polar residues" evidence="1">
    <location>
        <begin position="1"/>
        <end position="17"/>
    </location>
</feature>
<feature type="region of interest" description="Disordered" evidence="1">
    <location>
        <begin position="1"/>
        <end position="25"/>
    </location>
</feature>
<feature type="region of interest" description="Disordered" evidence="1">
    <location>
        <begin position="131"/>
        <end position="169"/>
    </location>
</feature>
<proteinExistence type="predicted"/>
<dbReference type="GeneID" id="17311243"/>
<protein>
    <submittedName>
        <fullName evidence="2 3">Uncharacterized protein</fullName>
    </submittedName>
</protein>
<accession>L1K2N4</accession>
<evidence type="ECO:0000313" key="4">
    <source>
        <dbReference type="Proteomes" id="UP000011087"/>
    </source>
</evidence>
<reference evidence="4" key="2">
    <citation type="submission" date="2012-11" db="EMBL/GenBank/DDBJ databases">
        <authorList>
            <person name="Kuo A."/>
            <person name="Curtis B.A."/>
            <person name="Tanifuji G."/>
            <person name="Burki F."/>
            <person name="Gruber A."/>
            <person name="Irimia M."/>
            <person name="Maruyama S."/>
            <person name="Arias M.C."/>
            <person name="Ball S.G."/>
            <person name="Gile G.H."/>
            <person name="Hirakawa Y."/>
            <person name="Hopkins J.F."/>
            <person name="Rensing S.A."/>
            <person name="Schmutz J."/>
            <person name="Symeonidi A."/>
            <person name="Elias M."/>
            <person name="Eveleigh R.J."/>
            <person name="Herman E.K."/>
            <person name="Klute M.J."/>
            <person name="Nakayama T."/>
            <person name="Obornik M."/>
            <person name="Reyes-Prieto A."/>
            <person name="Armbrust E.V."/>
            <person name="Aves S.J."/>
            <person name="Beiko R.G."/>
            <person name="Coutinho P."/>
            <person name="Dacks J.B."/>
            <person name="Durnford D.G."/>
            <person name="Fast N.M."/>
            <person name="Green B.R."/>
            <person name="Grisdale C."/>
            <person name="Hempe F."/>
            <person name="Henrissat B."/>
            <person name="Hoppner M.P."/>
            <person name="Ishida K.-I."/>
            <person name="Kim E."/>
            <person name="Koreny L."/>
            <person name="Kroth P.G."/>
            <person name="Liu Y."/>
            <person name="Malik S.-B."/>
            <person name="Maier U.G."/>
            <person name="McRose D."/>
            <person name="Mock T."/>
            <person name="Neilson J.A."/>
            <person name="Onodera N.T."/>
            <person name="Poole A.M."/>
            <person name="Pritham E.J."/>
            <person name="Richards T.A."/>
            <person name="Rocap G."/>
            <person name="Roy S.W."/>
            <person name="Sarai C."/>
            <person name="Schaack S."/>
            <person name="Shirato S."/>
            <person name="Slamovits C.H."/>
            <person name="Spencer D.F."/>
            <person name="Suzuki S."/>
            <person name="Worden A.Z."/>
            <person name="Zauner S."/>
            <person name="Barry K."/>
            <person name="Bell C."/>
            <person name="Bharti A.K."/>
            <person name="Crow J.A."/>
            <person name="Grimwood J."/>
            <person name="Kramer R."/>
            <person name="Lindquist E."/>
            <person name="Lucas S."/>
            <person name="Salamov A."/>
            <person name="McFadden G.I."/>
            <person name="Lane C.E."/>
            <person name="Keeling P.J."/>
            <person name="Gray M.W."/>
            <person name="Grigoriev I.V."/>
            <person name="Archibald J.M."/>
        </authorList>
    </citation>
    <scope>NUCLEOTIDE SEQUENCE</scope>
    <source>
        <strain evidence="4">CCMP2712</strain>
    </source>
</reference>
<evidence type="ECO:0000313" key="2">
    <source>
        <dbReference type="EMBL" id="EKX54633.1"/>
    </source>
</evidence>
<evidence type="ECO:0000313" key="3">
    <source>
        <dbReference type="EnsemblProtists" id="EKX54633"/>
    </source>
</evidence>
<dbReference type="HOGENOM" id="CLU_884106_0_0_1"/>
<reference evidence="2 4" key="1">
    <citation type="journal article" date="2012" name="Nature">
        <title>Algal genomes reveal evolutionary mosaicism and the fate of nucleomorphs.</title>
        <authorList>
            <consortium name="DOE Joint Genome Institute"/>
            <person name="Curtis B.A."/>
            <person name="Tanifuji G."/>
            <person name="Burki F."/>
            <person name="Gruber A."/>
            <person name="Irimia M."/>
            <person name="Maruyama S."/>
            <person name="Arias M.C."/>
            <person name="Ball S.G."/>
            <person name="Gile G.H."/>
            <person name="Hirakawa Y."/>
            <person name="Hopkins J.F."/>
            <person name="Kuo A."/>
            <person name="Rensing S.A."/>
            <person name="Schmutz J."/>
            <person name="Symeonidi A."/>
            <person name="Elias M."/>
            <person name="Eveleigh R.J."/>
            <person name="Herman E.K."/>
            <person name="Klute M.J."/>
            <person name="Nakayama T."/>
            <person name="Obornik M."/>
            <person name="Reyes-Prieto A."/>
            <person name="Armbrust E.V."/>
            <person name="Aves S.J."/>
            <person name="Beiko R.G."/>
            <person name="Coutinho P."/>
            <person name="Dacks J.B."/>
            <person name="Durnford D.G."/>
            <person name="Fast N.M."/>
            <person name="Green B.R."/>
            <person name="Grisdale C.J."/>
            <person name="Hempel F."/>
            <person name="Henrissat B."/>
            <person name="Hoppner M.P."/>
            <person name="Ishida K."/>
            <person name="Kim E."/>
            <person name="Koreny L."/>
            <person name="Kroth P.G."/>
            <person name="Liu Y."/>
            <person name="Malik S.B."/>
            <person name="Maier U.G."/>
            <person name="McRose D."/>
            <person name="Mock T."/>
            <person name="Neilson J.A."/>
            <person name="Onodera N.T."/>
            <person name="Poole A.M."/>
            <person name="Pritham E.J."/>
            <person name="Richards T.A."/>
            <person name="Rocap G."/>
            <person name="Roy S.W."/>
            <person name="Sarai C."/>
            <person name="Schaack S."/>
            <person name="Shirato S."/>
            <person name="Slamovits C.H."/>
            <person name="Spencer D.F."/>
            <person name="Suzuki S."/>
            <person name="Worden A.Z."/>
            <person name="Zauner S."/>
            <person name="Barry K."/>
            <person name="Bell C."/>
            <person name="Bharti A.K."/>
            <person name="Crow J.A."/>
            <person name="Grimwood J."/>
            <person name="Kramer R."/>
            <person name="Lindquist E."/>
            <person name="Lucas S."/>
            <person name="Salamov A."/>
            <person name="McFadden G.I."/>
            <person name="Lane C.E."/>
            <person name="Keeling P.J."/>
            <person name="Gray M.W."/>
            <person name="Grigoriev I.V."/>
            <person name="Archibald J.M."/>
        </authorList>
    </citation>
    <scope>NUCLEOTIDE SEQUENCE</scope>
    <source>
        <strain evidence="2 4">CCMP2712</strain>
    </source>
</reference>
<dbReference type="RefSeq" id="XP_005841613.1">
    <property type="nucleotide sequence ID" value="XM_005841556.1"/>
</dbReference>
<gene>
    <name evidence="2" type="ORF">GUITHDRAFT_100107</name>
</gene>
<dbReference type="Proteomes" id="UP000011087">
    <property type="component" value="Unassembled WGS sequence"/>
</dbReference>
<dbReference type="AlphaFoldDB" id="L1K2N4"/>
<organism evidence="2">
    <name type="scientific">Guillardia theta (strain CCMP2712)</name>
    <name type="common">Cryptophyte</name>
    <dbReference type="NCBI Taxonomy" id="905079"/>
    <lineage>
        <taxon>Eukaryota</taxon>
        <taxon>Cryptophyceae</taxon>
        <taxon>Pyrenomonadales</taxon>
        <taxon>Geminigeraceae</taxon>
        <taxon>Guillardia</taxon>
    </lineage>
</organism>